<name>A0A7X5TTV8_9MICO</name>
<evidence type="ECO:0000313" key="2">
    <source>
        <dbReference type="EMBL" id="NIH55026.1"/>
    </source>
</evidence>
<feature type="compositionally biased region" description="Acidic residues" evidence="1">
    <location>
        <begin position="14"/>
        <end position="29"/>
    </location>
</feature>
<organism evidence="2 3">
    <name type="scientific">Lysinibacter cavernae</name>
    <dbReference type="NCBI Taxonomy" id="1640652"/>
    <lineage>
        <taxon>Bacteria</taxon>
        <taxon>Bacillati</taxon>
        <taxon>Actinomycetota</taxon>
        <taxon>Actinomycetes</taxon>
        <taxon>Micrococcales</taxon>
        <taxon>Microbacteriaceae</taxon>
        <taxon>Lysinibacter</taxon>
    </lineage>
</organism>
<sequence>MAVVDGEGEAGLLELEDDEPLEDEPEESFDAEVPLAEEPESFGLASARASFR</sequence>
<reference evidence="2 3" key="1">
    <citation type="submission" date="2020-02" db="EMBL/GenBank/DDBJ databases">
        <title>Sequencing the genomes of 1000 actinobacteria strains.</title>
        <authorList>
            <person name="Klenk H.-P."/>
        </authorList>
    </citation>
    <scope>NUCLEOTIDE SEQUENCE [LARGE SCALE GENOMIC DNA]</scope>
    <source>
        <strain evidence="2 3">DSM 27960</strain>
    </source>
</reference>
<proteinExistence type="predicted"/>
<dbReference type="Proteomes" id="UP000541033">
    <property type="component" value="Unassembled WGS sequence"/>
</dbReference>
<keyword evidence="3" id="KW-1185">Reference proteome</keyword>
<dbReference type="AlphaFoldDB" id="A0A7X5TTV8"/>
<feature type="region of interest" description="Disordered" evidence="1">
    <location>
        <begin position="1"/>
        <end position="29"/>
    </location>
</feature>
<protein>
    <submittedName>
        <fullName evidence="2">Uncharacterized protein</fullName>
    </submittedName>
</protein>
<comment type="caution">
    <text evidence="2">The sequence shown here is derived from an EMBL/GenBank/DDBJ whole genome shotgun (WGS) entry which is preliminary data.</text>
</comment>
<evidence type="ECO:0000256" key="1">
    <source>
        <dbReference type="SAM" id="MobiDB-lite"/>
    </source>
</evidence>
<accession>A0A7X5TTV8</accession>
<evidence type="ECO:0000313" key="3">
    <source>
        <dbReference type="Proteomes" id="UP000541033"/>
    </source>
</evidence>
<gene>
    <name evidence="2" type="ORF">FHX76_002941</name>
</gene>
<dbReference type="EMBL" id="JAAMOX010000003">
    <property type="protein sequence ID" value="NIH55026.1"/>
    <property type="molecule type" value="Genomic_DNA"/>
</dbReference>
<dbReference type="RefSeq" id="WP_341777982.1">
    <property type="nucleotide sequence ID" value="NZ_JAAMOX010000003.1"/>
</dbReference>